<evidence type="ECO:0000313" key="2">
    <source>
        <dbReference type="Proteomes" id="UP000603904"/>
    </source>
</evidence>
<accession>A0ABQ4FY24</accession>
<evidence type="ECO:0000313" key="1">
    <source>
        <dbReference type="EMBL" id="GIH39696.1"/>
    </source>
</evidence>
<keyword evidence="2" id="KW-1185">Reference proteome</keyword>
<protein>
    <recommendedName>
        <fullName evidence="3">Integral membrane protein</fullName>
    </recommendedName>
</protein>
<proteinExistence type="predicted"/>
<dbReference type="RefSeq" id="WP_204057203.1">
    <property type="nucleotide sequence ID" value="NZ_BAAAGP010000004.1"/>
</dbReference>
<reference evidence="1 2" key="1">
    <citation type="submission" date="2021-01" db="EMBL/GenBank/DDBJ databases">
        <title>Whole genome shotgun sequence of Microbispora corallina NBRC 16416.</title>
        <authorList>
            <person name="Komaki H."/>
            <person name="Tamura T."/>
        </authorList>
    </citation>
    <scope>NUCLEOTIDE SEQUENCE [LARGE SCALE GENOMIC DNA]</scope>
    <source>
        <strain evidence="1 2">NBRC 16416</strain>
    </source>
</reference>
<sequence>MLAILLGLSWLVLTPVCVWLLFGRHRAASLRVLAGVTLTGLQAATMAYGFIEEPLTREAVLTPRPAARAGAPGALPVLPLPPGAAARPSAGDDCASRMLAPEAVRLSLRGRVLHGITLYWPASFAECDTAAVALHHDGGRLRLWLHEGTPSRHHEGLQTVPVHVNGGTASLDLRLTQPIRHHRRYVAINGHTGRRIPQRHRA</sequence>
<gene>
    <name evidence="1" type="ORF">Mco01_26960</name>
</gene>
<comment type="caution">
    <text evidence="1">The sequence shown here is derived from an EMBL/GenBank/DDBJ whole genome shotgun (WGS) entry which is preliminary data.</text>
</comment>
<dbReference type="EMBL" id="BOOC01000010">
    <property type="protein sequence ID" value="GIH39696.1"/>
    <property type="molecule type" value="Genomic_DNA"/>
</dbReference>
<name>A0ABQ4FY24_9ACTN</name>
<dbReference type="Proteomes" id="UP000603904">
    <property type="component" value="Unassembled WGS sequence"/>
</dbReference>
<evidence type="ECO:0008006" key="3">
    <source>
        <dbReference type="Google" id="ProtNLM"/>
    </source>
</evidence>
<organism evidence="1 2">
    <name type="scientific">Microbispora corallina</name>
    <dbReference type="NCBI Taxonomy" id="83302"/>
    <lineage>
        <taxon>Bacteria</taxon>
        <taxon>Bacillati</taxon>
        <taxon>Actinomycetota</taxon>
        <taxon>Actinomycetes</taxon>
        <taxon>Streptosporangiales</taxon>
        <taxon>Streptosporangiaceae</taxon>
        <taxon>Microbispora</taxon>
    </lineage>
</organism>